<evidence type="ECO:0000313" key="3">
    <source>
        <dbReference type="EMBL" id="SEH57726.1"/>
    </source>
</evidence>
<accession>A0A1H6JF54</accession>
<dbReference type="InterPro" id="IPR016134">
    <property type="entry name" value="Dockerin_dom"/>
</dbReference>
<organism evidence="3 4">
    <name type="scientific">Ruminococcus flavefaciens</name>
    <dbReference type="NCBI Taxonomy" id="1265"/>
    <lineage>
        <taxon>Bacteria</taxon>
        <taxon>Bacillati</taxon>
        <taxon>Bacillota</taxon>
        <taxon>Clostridia</taxon>
        <taxon>Eubacteriales</taxon>
        <taxon>Oscillospiraceae</taxon>
        <taxon>Ruminococcus</taxon>
    </lineage>
</organism>
<dbReference type="SUPFAM" id="SSF63446">
    <property type="entry name" value="Type I dockerin domain"/>
    <property type="match status" value="1"/>
</dbReference>
<dbReference type="PROSITE" id="PS00018">
    <property type="entry name" value="EF_HAND_1"/>
    <property type="match status" value="1"/>
</dbReference>
<dbReference type="PROSITE" id="PS51766">
    <property type="entry name" value="DOCKERIN"/>
    <property type="match status" value="1"/>
</dbReference>
<name>A0A1H6JF54_RUMFL</name>
<dbReference type="Gene3D" id="1.10.1330.10">
    <property type="entry name" value="Dockerin domain"/>
    <property type="match status" value="1"/>
</dbReference>
<keyword evidence="1" id="KW-0732">Signal</keyword>
<evidence type="ECO:0000259" key="2">
    <source>
        <dbReference type="PROSITE" id="PS51766"/>
    </source>
</evidence>
<dbReference type="InterPro" id="IPR036439">
    <property type="entry name" value="Dockerin_dom_sf"/>
</dbReference>
<feature type="domain" description="Dockerin" evidence="2">
    <location>
        <begin position="708"/>
        <end position="786"/>
    </location>
</feature>
<feature type="chain" id="PRO_5038551729" description="Dockerin domain-containing protein" evidence="1">
    <location>
        <begin position="19"/>
        <end position="1171"/>
    </location>
</feature>
<gene>
    <name evidence="3" type="ORF">SAMN02910265_01583</name>
</gene>
<feature type="signal peptide" evidence="1">
    <location>
        <begin position="1"/>
        <end position="18"/>
    </location>
</feature>
<dbReference type="InterPro" id="IPR018247">
    <property type="entry name" value="EF_Hand_1_Ca_BS"/>
</dbReference>
<dbReference type="OrthoDB" id="1823249at2"/>
<proteinExistence type="predicted"/>
<reference evidence="3 4" key="1">
    <citation type="submission" date="2016-10" db="EMBL/GenBank/DDBJ databases">
        <authorList>
            <person name="de Groot N.N."/>
        </authorList>
    </citation>
    <scope>NUCLEOTIDE SEQUENCE [LARGE SCALE GENOMIC DNA]</scope>
    <source>
        <strain evidence="3 4">YAD2003</strain>
    </source>
</reference>
<dbReference type="EMBL" id="FNWV01000004">
    <property type="protein sequence ID" value="SEH57726.1"/>
    <property type="molecule type" value="Genomic_DNA"/>
</dbReference>
<dbReference type="GO" id="GO:0000272">
    <property type="term" value="P:polysaccharide catabolic process"/>
    <property type="evidence" value="ECO:0007669"/>
    <property type="project" value="InterPro"/>
</dbReference>
<evidence type="ECO:0000256" key="1">
    <source>
        <dbReference type="SAM" id="SignalP"/>
    </source>
</evidence>
<dbReference type="AlphaFoldDB" id="A0A1H6JF54"/>
<dbReference type="Proteomes" id="UP000183190">
    <property type="component" value="Unassembled WGS sequence"/>
</dbReference>
<sequence>MKRKILAFLTAAMCFASAVPYNATAENSVKGLKGLQEAGSSLISGEQSDGVYVDYYSKLGDISATAEADTAKLIIDKNYTSDTVSSSCTVKSLGKDLTIDAGDKDIIVLLDEAVLEKTMTVKADKGSVTFFIQGSLTCGKDSKGIVWHEICDGCKVTDDKYIPVTFYGSEDSAVTLTDEAILSGSLRLPYTVLDDRSTGAFKIEYVSESDNKHYMMKPTVIGDVLLKKYINGEGVFAYCAKKADSSELNGLTISKGTKQLTLSEVIPLSKKGDKITWSDFEPYAGDWHGIGMYTHVCNYDLGGGFFLLVEGNPPEEPAVVELYKDGYENRIDIRKDDIDEFMAWASDFYHASELDTAETKMTLDDVITLSKKGNALDWSDFMIYSGQESGHGYTEWRFELEDGYTLRVMGESKGKSPEKITLYRNDQINGCEEIDIRTDDVKAFLESKQYYFNEIGSMTKNELKALFAKKGLTEDKGYGVWTKEEVAAALKDNTFTVILKPDARYVTKDGTEVLNEASSAAELLKYDDYNTVQANYLDFATKLPRDEISLLFSHAEIRTEKNEKGEYVYRRYFHYNFVSMYSDEETQIKKITTALNYLQLDPYLDGFNLNTNTAYGGTTDSGNDTGETNENTNLRTFTVQYIYDTYVIVSVDGSRFFRDLMFLYKKDIDSDIDPVLGMKLTFGYTETLDTYPGQFGGVHDVKVVSEDAGLIKGDSNCDGQVDMADVVFIMQALANPDRYGEKAEEYQGITALGKLNADMNGDGLTVNDALAIQKKLLGITENEAPVIKLSTVIPQKGSEYVELKPYEPMASSYSPVLSSLDGIGVWFEFKSEKYPITLTADKGTFKTFTYKSGGIGTVNEVGSTYEVGKSGSVSWVPDDISIPIGYEAKIKVTGDDSGKSVDLGTLVVSKNPNSSESAVFVTLQKPNTSASSQPFPKLSDIVTIDNDYLKNKAYQGIGISLEFDSKDYPIALTAAEGGFVVENTDSSTGKYKILGKTCEVGKSGMVIWEPLEKYMSYDYEFNFSPERLDIEVLVEAIDGDRRVELGKIYIAQVERTKFTASLDAKAVSPYRAVIADKTYVYEKEGVGSDFTITFNADGTYGYYEGVLSSYKGAGTWKVTDDTVIMTEGISKKVNYLKIQGSDLVYIAENSDNFYYITVKDGEKFSVQSAAE</sequence>
<dbReference type="CDD" id="cd14256">
    <property type="entry name" value="Dockerin_I"/>
    <property type="match status" value="1"/>
</dbReference>
<evidence type="ECO:0000313" key="4">
    <source>
        <dbReference type="Proteomes" id="UP000183190"/>
    </source>
</evidence>
<dbReference type="RefSeq" id="WP_139283385.1">
    <property type="nucleotide sequence ID" value="NZ_FNWV01000004.1"/>
</dbReference>
<protein>
    <recommendedName>
        <fullName evidence="2">Dockerin domain-containing protein</fullName>
    </recommendedName>
</protein>